<organism evidence="1 2">
    <name type="scientific">Rubrivivax gelatinosus (strain NBRC 100245 / IL144)</name>
    <dbReference type="NCBI Taxonomy" id="983917"/>
    <lineage>
        <taxon>Bacteria</taxon>
        <taxon>Pseudomonadati</taxon>
        <taxon>Pseudomonadota</taxon>
        <taxon>Betaproteobacteria</taxon>
        <taxon>Burkholderiales</taxon>
        <taxon>Sphaerotilaceae</taxon>
        <taxon>Rubrivivax</taxon>
    </lineage>
</organism>
<keyword evidence="2" id="KW-1185">Reference proteome</keyword>
<evidence type="ECO:0000313" key="2">
    <source>
        <dbReference type="Proteomes" id="UP000007883"/>
    </source>
</evidence>
<name>I0HS15_RUBGI</name>
<accession>I0HS15</accession>
<dbReference type="HOGENOM" id="CLU_3316394_0_0_4"/>
<sequence length="39" mass="4766">MTRLRRIPAERRSKDFTVPPEFVQSFKGRRYAESRRVLQ</sequence>
<proteinExistence type="predicted"/>
<protein>
    <submittedName>
        <fullName evidence="1">Uncharacterized protein</fullName>
    </submittedName>
</protein>
<dbReference type="KEGG" id="rge:RGE_24610"/>
<reference evidence="1 2" key="1">
    <citation type="journal article" date="2012" name="J. Bacteriol.">
        <title>Complete genome sequence of phototrophic betaproteobacterium Rubrivivax gelatinosus IL144.</title>
        <authorList>
            <person name="Nagashima S."/>
            <person name="Kamimura A."/>
            <person name="Shimizu T."/>
            <person name="Nakamura-isaki S."/>
            <person name="Aono E."/>
            <person name="Sakamoto K."/>
            <person name="Ichikawa N."/>
            <person name="Nakazawa H."/>
            <person name="Sekine M."/>
            <person name="Yamazaki S."/>
            <person name="Fujita N."/>
            <person name="Shimada K."/>
            <person name="Hanada S."/>
            <person name="Nagashima K.V.P."/>
        </authorList>
    </citation>
    <scope>NUCLEOTIDE SEQUENCE [LARGE SCALE GENOMIC DNA]</scope>
    <source>
        <strain evidence="2">NBRC 100245 / IL144</strain>
    </source>
</reference>
<dbReference type="Proteomes" id="UP000007883">
    <property type="component" value="Chromosome"/>
</dbReference>
<dbReference type="EMBL" id="AP012320">
    <property type="protein sequence ID" value="BAL95802.1"/>
    <property type="molecule type" value="Genomic_DNA"/>
</dbReference>
<evidence type="ECO:0000313" key="1">
    <source>
        <dbReference type="EMBL" id="BAL95802.1"/>
    </source>
</evidence>
<dbReference type="AlphaFoldDB" id="I0HS15"/>
<gene>
    <name evidence="1" type="ordered locus">RGE_24610</name>
</gene>